<feature type="domain" description="HTH gntR-type" evidence="4">
    <location>
        <begin position="15"/>
        <end position="83"/>
    </location>
</feature>
<evidence type="ECO:0000256" key="2">
    <source>
        <dbReference type="ARBA" id="ARBA00023125"/>
    </source>
</evidence>
<evidence type="ECO:0000256" key="3">
    <source>
        <dbReference type="ARBA" id="ARBA00023163"/>
    </source>
</evidence>
<dbReference type="PANTHER" id="PTHR44846:SF17">
    <property type="entry name" value="GNTR-FAMILY TRANSCRIPTIONAL REGULATOR"/>
    <property type="match status" value="1"/>
</dbReference>
<dbReference type="GO" id="GO:0003700">
    <property type="term" value="F:DNA-binding transcription factor activity"/>
    <property type="evidence" value="ECO:0007669"/>
    <property type="project" value="InterPro"/>
</dbReference>
<dbReference type="EMBL" id="SLXQ01000028">
    <property type="protein sequence ID" value="TCP40782.1"/>
    <property type="molecule type" value="Genomic_DNA"/>
</dbReference>
<proteinExistence type="predicted"/>
<keyword evidence="2" id="KW-0238">DNA-binding</keyword>
<keyword evidence="6" id="KW-1185">Reference proteome</keyword>
<evidence type="ECO:0000259" key="4">
    <source>
        <dbReference type="PROSITE" id="PS50949"/>
    </source>
</evidence>
<dbReference type="SUPFAM" id="SSF46785">
    <property type="entry name" value="Winged helix' DNA-binding domain"/>
    <property type="match status" value="1"/>
</dbReference>
<keyword evidence="1" id="KW-0805">Transcription regulation</keyword>
<protein>
    <submittedName>
        <fullName evidence="5">Regulatory GntR family protein</fullName>
    </submittedName>
</protein>
<dbReference type="InterPro" id="IPR050679">
    <property type="entry name" value="Bact_HTH_transcr_reg"/>
</dbReference>
<keyword evidence="3" id="KW-0804">Transcription</keyword>
<dbReference type="CDD" id="cd07377">
    <property type="entry name" value="WHTH_GntR"/>
    <property type="match status" value="1"/>
</dbReference>
<evidence type="ECO:0000313" key="6">
    <source>
        <dbReference type="Proteomes" id="UP000294911"/>
    </source>
</evidence>
<dbReference type="Pfam" id="PF00392">
    <property type="entry name" value="GntR"/>
    <property type="match status" value="1"/>
</dbReference>
<dbReference type="Gene3D" id="1.10.10.10">
    <property type="entry name" value="Winged helix-like DNA-binding domain superfamily/Winged helix DNA-binding domain"/>
    <property type="match status" value="1"/>
</dbReference>
<dbReference type="SMART" id="SM00345">
    <property type="entry name" value="HTH_GNTR"/>
    <property type="match status" value="1"/>
</dbReference>
<sequence>MSQLGYAWDVERIGMASYERVAETVREEIRNGSLRPGDKLPGNRQVAELHNVSLGTAQRALRALQDEGWLATTPAVGVFVNGIPNDDEDLQPDLAKMAGELVSLRTAVTELTNRVTNLEQGTTQ</sequence>
<evidence type="ECO:0000313" key="5">
    <source>
        <dbReference type="EMBL" id="TCP40782.1"/>
    </source>
</evidence>
<dbReference type="InterPro" id="IPR000524">
    <property type="entry name" value="Tscrpt_reg_HTH_GntR"/>
</dbReference>
<dbReference type="InterPro" id="IPR036388">
    <property type="entry name" value="WH-like_DNA-bd_sf"/>
</dbReference>
<dbReference type="PANTHER" id="PTHR44846">
    <property type="entry name" value="MANNOSYL-D-GLYCERATE TRANSPORT/METABOLISM SYSTEM REPRESSOR MNGR-RELATED"/>
    <property type="match status" value="1"/>
</dbReference>
<dbReference type="Proteomes" id="UP000294911">
    <property type="component" value="Unassembled WGS sequence"/>
</dbReference>
<organism evidence="5 6">
    <name type="scientific">Tamaricihabitans halophyticus</name>
    <dbReference type="NCBI Taxonomy" id="1262583"/>
    <lineage>
        <taxon>Bacteria</taxon>
        <taxon>Bacillati</taxon>
        <taxon>Actinomycetota</taxon>
        <taxon>Actinomycetes</taxon>
        <taxon>Pseudonocardiales</taxon>
        <taxon>Pseudonocardiaceae</taxon>
        <taxon>Tamaricihabitans</taxon>
    </lineage>
</organism>
<dbReference type="AlphaFoldDB" id="A0A4R2PX66"/>
<dbReference type="PROSITE" id="PS50949">
    <property type="entry name" value="HTH_GNTR"/>
    <property type="match status" value="1"/>
</dbReference>
<evidence type="ECO:0000256" key="1">
    <source>
        <dbReference type="ARBA" id="ARBA00023015"/>
    </source>
</evidence>
<name>A0A4R2PX66_9PSEU</name>
<gene>
    <name evidence="5" type="ORF">EV191_12832</name>
</gene>
<accession>A0A4R2PX66</accession>
<dbReference type="GO" id="GO:0045892">
    <property type="term" value="P:negative regulation of DNA-templated transcription"/>
    <property type="evidence" value="ECO:0007669"/>
    <property type="project" value="TreeGrafter"/>
</dbReference>
<comment type="caution">
    <text evidence="5">The sequence shown here is derived from an EMBL/GenBank/DDBJ whole genome shotgun (WGS) entry which is preliminary data.</text>
</comment>
<reference evidence="5 6" key="1">
    <citation type="submission" date="2019-03" db="EMBL/GenBank/DDBJ databases">
        <title>Genomic Encyclopedia of Type Strains, Phase IV (KMG-IV): sequencing the most valuable type-strain genomes for metagenomic binning, comparative biology and taxonomic classification.</title>
        <authorList>
            <person name="Goeker M."/>
        </authorList>
    </citation>
    <scope>NUCLEOTIDE SEQUENCE [LARGE SCALE GENOMIC DNA]</scope>
    <source>
        <strain evidence="5 6">DSM 45765</strain>
    </source>
</reference>
<dbReference type="InterPro" id="IPR036390">
    <property type="entry name" value="WH_DNA-bd_sf"/>
</dbReference>
<dbReference type="GO" id="GO:0003677">
    <property type="term" value="F:DNA binding"/>
    <property type="evidence" value="ECO:0007669"/>
    <property type="project" value="UniProtKB-KW"/>
</dbReference>